<evidence type="ECO:0000256" key="1">
    <source>
        <dbReference type="ARBA" id="ARBA00022723"/>
    </source>
</evidence>
<evidence type="ECO:0000259" key="6">
    <source>
        <dbReference type="PROSITE" id="PS50089"/>
    </source>
</evidence>
<dbReference type="AlphaFoldDB" id="A0A438DR59"/>
<dbReference type="EMBL" id="QGNW01001518">
    <property type="protein sequence ID" value="RVW37967.1"/>
    <property type="molecule type" value="Genomic_DNA"/>
</dbReference>
<feature type="compositionally biased region" description="Low complexity" evidence="5">
    <location>
        <begin position="372"/>
        <end position="387"/>
    </location>
</feature>
<keyword evidence="3" id="KW-0862">Zinc</keyword>
<comment type="caution">
    <text evidence="7">The sequence shown here is derived from an EMBL/GenBank/DDBJ whole genome shotgun (WGS) entry which is preliminary data.</text>
</comment>
<proteinExistence type="predicted"/>
<dbReference type="PROSITE" id="PS50089">
    <property type="entry name" value="ZF_RING_2"/>
    <property type="match status" value="1"/>
</dbReference>
<dbReference type="Proteomes" id="UP000288805">
    <property type="component" value="Unassembled WGS sequence"/>
</dbReference>
<dbReference type="Gene3D" id="3.30.40.10">
    <property type="entry name" value="Zinc/RING finger domain, C3HC4 (zinc finger)"/>
    <property type="match status" value="1"/>
</dbReference>
<dbReference type="GO" id="GO:0008270">
    <property type="term" value="F:zinc ion binding"/>
    <property type="evidence" value="ECO:0007669"/>
    <property type="project" value="UniProtKB-KW"/>
</dbReference>
<evidence type="ECO:0000256" key="2">
    <source>
        <dbReference type="ARBA" id="ARBA00022771"/>
    </source>
</evidence>
<dbReference type="InterPro" id="IPR017907">
    <property type="entry name" value="Znf_RING_CS"/>
</dbReference>
<dbReference type="Pfam" id="PF13923">
    <property type="entry name" value="zf-C3HC4_2"/>
    <property type="match status" value="1"/>
</dbReference>
<gene>
    <name evidence="7" type="primary">RING1A_3</name>
    <name evidence="7" type="ORF">CK203_105992</name>
</gene>
<reference evidence="7 8" key="1">
    <citation type="journal article" date="2018" name="PLoS Genet.">
        <title>Population sequencing reveals clonal diversity and ancestral inbreeding in the grapevine cultivar Chardonnay.</title>
        <authorList>
            <person name="Roach M.J."/>
            <person name="Johnson D.L."/>
            <person name="Bohlmann J."/>
            <person name="van Vuuren H.J."/>
            <person name="Jones S.J."/>
            <person name="Pretorius I.S."/>
            <person name="Schmidt S.A."/>
            <person name="Borneman A.R."/>
        </authorList>
    </citation>
    <scope>NUCLEOTIDE SEQUENCE [LARGE SCALE GENOMIC DNA]</scope>
    <source>
        <strain evidence="8">cv. Chardonnay</strain>
        <tissue evidence="7">Leaf</tissue>
    </source>
</reference>
<feature type="compositionally biased region" description="Basic and acidic residues" evidence="5">
    <location>
        <begin position="413"/>
        <end position="429"/>
    </location>
</feature>
<organism evidence="7 8">
    <name type="scientific">Vitis vinifera</name>
    <name type="common">Grape</name>
    <dbReference type="NCBI Taxonomy" id="29760"/>
    <lineage>
        <taxon>Eukaryota</taxon>
        <taxon>Viridiplantae</taxon>
        <taxon>Streptophyta</taxon>
        <taxon>Embryophyta</taxon>
        <taxon>Tracheophyta</taxon>
        <taxon>Spermatophyta</taxon>
        <taxon>Magnoliopsida</taxon>
        <taxon>eudicotyledons</taxon>
        <taxon>Gunneridae</taxon>
        <taxon>Pentapetalae</taxon>
        <taxon>rosids</taxon>
        <taxon>Vitales</taxon>
        <taxon>Vitaceae</taxon>
        <taxon>Viteae</taxon>
        <taxon>Vitis</taxon>
    </lineage>
</organism>
<feature type="region of interest" description="Disordered" evidence="5">
    <location>
        <begin position="43"/>
        <end position="67"/>
    </location>
</feature>
<protein>
    <submittedName>
        <fullName evidence="7">Putative E3 ubiquitin-protein ligase RING1a</fullName>
    </submittedName>
</protein>
<dbReference type="PANTHER" id="PTHR46537">
    <property type="entry name" value="OS11G0578200 PROTEIN"/>
    <property type="match status" value="1"/>
</dbReference>
<keyword evidence="1" id="KW-0479">Metal-binding</keyword>
<dbReference type="InterPro" id="IPR013083">
    <property type="entry name" value="Znf_RING/FYVE/PHD"/>
</dbReference>
<evidence type="ECO:0000313" key="8">
    <source>
        <dbReference type="Proteomes" id="UP000288805"/>
    </source>
</evidence>
<feature type="region of interest" description="Disordered" evidence="5">
    <location>
        <begin position="365"/>
        <end position="462"/>
    </location>
</feature>
<evidence type="ECO:0000256" key="4">
    <source>
        <dbReference type="PROSITE-ProRule" id="PRU00175"/>
    </source>
</evidence>
<accession>A0A438DR59</accession>
<dbReference type="PROSITE" id="PS00518">
    <property type="entry name" value="ZF_RING_1"/>
    <property type="match status" value="1"/>
</dbReference>
<dbReference type="PANTHER" id="PTHR46537:SF3">
    <property type="entry name" value="E3 UBIQUITIN-PROTEIN LIGASE RING1A"/>
    <property type="match status" value="1"/>
</dbReference>
<dbReference type="SUPFAM" id="SSF57850">
    <property type="entry name" value="RING/U-box"/>
    <property type="match status" value="1"/>
</dbReference>
<evidence type="ECO:0000256" key="3">
    <source>
        <dbReference type="ARBA" id="ARBA00022833"/>
    </source>
</evidence>
<sequence length="633" mass="71285">MLGSVGEILNVRNTLSVPAGDSTQVAAMPAQKRAFDAMEGDPLQRHHGNHHEPPEDGDGYESDRSPSWSNGEKDEYVVSAFFSFYFPFRFAYYCLIFCESHIIRREYFFLVCDGGCGLRSACWVWGVFQLRDLLLWYPFGLLEQQCCILVFGADPFHGVLFSFVKSVWSVVEMVLPIFLKPRIFYYMHLAQVHEIELHVRFVIVKLAEIRKEVQCPICLGIIRKTRTVMECLHRFCRECIDKSMRLGNNECPACRTHCASRRSLRDDPNYDALIAALYPDIDKYEQEELAFMKRRRLVISRFMLLWFPYAVLIKGGGGSARLPVMIIYNGNRVIGPDSLNVRLPYLYGQIQASIAQTLRRQSEALGRKRTTAKATAAAFARRSQGNYRRGRRNYRATDLLGSEDDEDANGNDGGKDSSSAEDHSAEVKPKRSRRWGGVRFSQPSSGAANADGGGDENDLEPNREAMGASAGLVGNSEILAWGKGGMRSHTRYGSVSGGNGKNARSSRLSKLVDYLRNLDQNDDELDIHLMLVSLDEQRIPSLQTPYLCCRPTLSVRHLCQYVALQTPLLADEVEILVIKEQLSKLNPSNSSSPDPCSDRLQVLEAQETLAVLKTMRNANQSHLLLAYRRKLSA</sequence>
<dbReference type="CDD" id="cd16531">
    <property type="entry name" value="RING-HC_RING1-like"/>
    <property type="match status" value="1"/>
</dbReference>
<keyword evidence="2 4" id="KW-0863">Zinc-finger</keyword>
<dbReference type="SMART" id="SM00184">
    <property type="entry name" value="RING"/>
    <property type="match status" value="1"/>
</dbReference>
<dbReference type="InterPro" id="IPR001841">
    <property type="entry name" value="Znf_RING"/>
</dbReference>
<feature type="domain" description="RING-type" evidence="6">
    <location>
        <begin position="215"/>
        <end position="255"/>
    </location>
</feature>
<evidence type="ECO:0000256" key="5">
    <source>
        <dbReference type="SAM" id="MobiDB-lite"/>
    </source>
</evidence>
<dbReference type="InterPro" id="IPR044592">
    <property type="entry name" value="RING1A/B"/>
</dbReference>
<name>A0A438DR59_VITVI</name>
<evidence type="ECO:0000313" key="7">
    <source>
        <dbReference type="EMBL" id="RVW37967.1"/>
    </source>
</evidence>